<dbReference type="GO" id="GO:0003682">
    <property type="term" value="F:chromatin binding"/>
    <property type="evidence" value="ECO:0007669"/>
    <property type="project" value="TreeGrafter"/>
</dbReference>
<dbReference type="Pfam" id="PF09739">
    <property type="entry name" value="MCM_bind"/>
    <property type="match status" value="2"/>
</dbReference>
<protein>
    <recommendedName>
        <fullName evidence="3">Mini-chromosome maintenance complex-binding protein</fullName>
    </recommendedName>
</protein>
<proteinExistence type="inferred from homology"/>
<dbReference type="PANTHER" id="PTHR13489">
    <property type="entry name" value="MINI-CHROMOSOME MAINTENANCE COMPLEX-BINDING PROTEIN"/>
    <property type="match status" value="1"/>
</dbReference>
<evidence type="ECO:0000313" key="5">
    <source>
        <dbReference type="EMBL" id="KAA0185746.1"/>
    </source>
</evidence>
<reference evidence="5" key="1">
    <citation type="submission" date="2019-05" db="EMBL/GenBank/DDBJ databases">
        <title>Annotation for the trematode Fasciolopsis buski.</title>
        <authorList>
            <person name="Choi Y.-J."/>
        </authorList>
    </citation>
    <scope>NUCLEOTIDE SEQUENCE</scope>
    <source>
        <strain evidence="5">HT</strain>
        <tissue evidence="5">Whole worm</tissue>
    </source>
</reference>
<evidence type="ECO:0000256" key="1">
    <source>
        <dbReference type="ARBA" id="ARBA00004123"/>
    </source>
</evidence>
<evidence type="ECO:0000256" key="4">
    <source>
        <dbReference type="ARBA" id="ARBA00023242"/>
    </source>
</evidence>
<organism evidence="5 6">
    <name type="scientific">Fasciolopsis buskii</name>
    <dbReference type="NCBI Taxonomy" id="27845"/>
    <lineage>
        <taxon>Eukaryota</taxon>
        <taxon>Metazoa</taxon>
        <taxon>Spiralia</taxon>
        <taxon>Lophotrochozoa</taxon>
        <taxon>Platyhelminthes</taxon>
        <taxon>Trematoda</taxon>
        <taxon>Digenea</taxon>
        <taxon>Plagiorchiida</taxon>
        <taxon>Echinostomata</taxon>
        <taxon>Echinostomatoidea</taxon>
        <taxon>Fasciolidae</taxon>
        <taxon>Fasciolopsis</taxon>
    </lineage>
</organism>
<evidence type="ECO:0000313" key="6">
    <source>
        <dbReference type="Proteomes" id="UP000728185"/>
    </source>
</evidence>
<comment type="subcellular location">
    <subcellularLocation>
        <location evidence="1">Nucleus</location>
    </subcellularLocation>
</comment>
<dbReference type="InterPro" id="IPR019140">
    <property type="entry name" value="MCM_complex-bd"/>
</dbReference>
<dbReference type="OrthoDB" id="329666at2759"/>
<dbReference type="PANTHER" id="PTHR13489:SF0">
    <property type="entry name" value="MINI-CHROMOSOME MAINTENANCE COMPLEX-BINDING PROTEIN"/>
    <property type="match status" value="1"/>
</dbReference>
<accession>A0A8E0VD97</accession>
<keyword evidence="6" id="KW-1185">Reference proteome</keyword>
<name>A0A8E0VD97_9TREM</name>
<sequence>MCTIKIILVINPIHFSCWICFGNGEPEYSKYFLQWTIKEELQCGWYPHLLCTTDISVNLSYITEGSLAENKSTAKTKFTNDIEVELKSASFMVPTLNEVNIDSIADGHLVAVHGMVQDMFNAELYMNEFNLPSCHDRPLSLCFRDFGPQELDLSEEPQNVKFCERQSFYIVPVPGESDWVQKISFYLNLYCYDYSYVYDSPTDSLKINEIVHIYGILEHARLGSYASQDEFIQDGKGSEPLPRVHAVVVRRMKHNNPLLTDLPATLSGLDGEIKAVRENTMKLLINCLQSDKVAAEYMLLHLISSRLPVDSPYPTTLPALNLICQNADTDMVQDTSSNGEAMEVQSDLDQSSELLRRLLNLLPTLVTHLSTVDVNLNALNNGPCLMPIRDSTKGVLNAGRLQLPNGTQVLADETRMTTGQLQARGLLNLRAINLLATQQRVPYDFQFYTQEWETNARVLIVSVGPSIIKPVLSIPYRPESENQLTTASVLTKQQWSDIRKYISLLPLCNGRFLMDTALQQQINSDFVRWRRDKATFIEADDFAIMLCLLRLLCLSYGDEQATLEHWHMVCNLERERQLRMKTYKVQPAG</sequence>
<evidence type="ECO:0000256" key="2">
    <source>
        <dbReference type="ARBA" id="ARBA00007925"/>
    </source>
</evidence>
<dbReference type="EMBL" id="LUCM01010243">
    <property type="protein sequence ID" value="KAA0185746.1"/>
    <property type="molecule type" value="Genomic_DNA"/>
</dbReference>
<dbReference type="Proteomes" id="UP000728185">
    <property type="component" value="Unassembled WGS sequence"/>
</dbReference>
<evidence type="ECO:0000256" key="3">
    <source>
        <dbReference type="ARBA" id="ARBA00015405"/>
    </source>
</evidence>
<dbReference type="GO" id="GO:0005634">
    <property type="term" value="C:nucleus"/>
    <property type="evidence" value="ECO:0007669"/>
    <property type="project" value="UniProtKB-SubCell"/>
</dbReference>
<comment type="caution">
    <text evidence="5">The sequence shown here is derived from an EMBL/GenBank/DDBJ whole genome shotgun (WGS) entry which is preliminary data.</text>
</comment>
<comment type="similarity">
    <text evidence="2">Belongs to the MCMBP family.</text>
</comment>
<dbReference type="AlphaFoldDB" id="A0A8E0VD97"/>
<keyword evidence="4" id="KW-0539">Nucleus</keyword>
<gene>
    <name evidence="5" type="ORF">FBUS_06815</name>
</gene>
<dbReference type="GO" id="GO:0006261">
    <property type="term" value="P:DNA-templated DNA replication"/>
    <property type="evidence" value="ECO:0007669"/>
    <property type="project" value="TreeGrafter"/>
</dbReference>